<dbReference type="GO" id="GO:0006417">
    <property type="term" value="P:regulation of translation"/>
    <property type="evidence" value="ECO:0007669"/>
    <property type="project" value="TreeGrafter"/>
</dbReference>
<dbReference type="GO" id="GO:0003727">
    <property type="term" value="F:single-stranded RNA binding"/>
    <property type="evidence" value="ECO:0007669"/>
    <property type="project" value="TreeGrafter"/>
</dbReference>
<gene>
    <name evidence="2" type="ORF">M569_14082</name>
</gene>
<proteinExistence type="predicted"/>
<dbReference type="GO" id="GO:0003729">
    <property type="term" value="F:mRNA binding"/>
    <property type="evidence" value="ECO:0007669"/>
    <property type="project" value="InterPro"/>
</dbReference>
<evidence type="ECO:0000313" key="2">
    <source>
        <dbReference type="EMBL" id="EPS60719.1"/>
    </source>
</evidence>
<dbReference type="SMART" id="SM00386">
    <property type="entry name" value="HAT"/>
    <property type="match status" value="3"/>
</dbReference>
<dbReference type="AlphaFoldDB" id="S8C1Y9"/>
<feature type="compositionally biased region" description="Polar residues" evidence="1">
    <location>
        <begin position="33"/>
        <end position="53"/>
    </location>
</feature>
<dbReference type="GO" id="GO:0009507">
    <property type="term" value="C:chloroplast"/>
    <property type="evidence" value="ECO:0007669"/>
    <property type="project" value="TreeGrafter"/>
</dbReference>
<dbReference type="SMART" id="SM00028">
    <property type="entry name" value="TPR"/>
    <property type="match status" value="5"/>
</dbReference>
<feature type="region of interest" description="Disordered" evidence="1">
    <location>
        <begin position="33"/>
        <end position="73"/>
    </location>
</feature>
<dbReference type="GO" id="GO:0006397">
    <property type="term" value="P:mRNA processing"/>
    <property type="evidence" value="ECO:0007669"/>
    <property type="project" value="InterPro"/>
</dbReference>
<dbReference type="OrthoDB" id="541719at2759"/>
<dbReference type="Gene3D" id="1.25.40.10">
    <property type="entry name" value="Tetratricopeptide repeat domain"/>
    <property type="match status" value="1"/>
</dbReference>
<organism evidence="2 3">
    <name type="scientific">Genlisea aurea</name>
    <dbReference type="NCBI Taxonomy" id="192259"/>
    <lineage>
        <taxon>Eukaryota</taxon>
        <taxon>Viridiplantae</taxon>
        <taxon>Streptophyta</taxon>
        <taxon>Embryophyta</taxon>
        <taxon>Tracheophyta</taxon>
        <taxon>Spermatophyta</taxon>
        <taxon>Magnoliopsida</taxon>
        <taxon>eudicotyledons</taxon>
        <taxon>Gunneridae</taxon>
        <taxon>Pentapetalae</taxon>
        <taxon>asterids</taxon>
        <taxon>lamiids</taxon>
        <taxon>Lamiales</taxon>
        <taxon>Lentibulariaceae</taxon>
        <taxon>Genlisea</taxon>
    </lineage>
</organism>
<reference evidence="2 3" key="1">
    <citation type="journal article" date="2013" name="BMC Genomics">
        <title>The miniature genome of a carnivorous plant Genlisea aurea contains a low number of genes and short non-coding sequences.</title>
        <authorList>
            <person name="Leushkin E.V."/>
            <person name="Sutormin R.A."/>
            <person name="Nabieva E.R."/>
            <person name="Penin A.A."/>
            <person name="Kondrashov A.S."/>
            <person name="Logacheva M.D."/>
        </authorList>
    </citation>
    <scope>NUCLEOTIDE SEQUENCE [LARGE SCALE GENOMIC DNA]</scope>
</reference>
<dbReference type="InterPro" id="IPR019734">
    <property type="entry name" value="TPR_rpt"/>
</dbReference>
<name>S8C1Y9_9LAMI</name>
<dbReference type="Proteomes" id="UP000015453">
    <property type="component" value="Unassembled WGS sequence"/>
</dbReference>
<comment type="caution">
    <text evidence="2">The sequence shown here is derived from an EMBL/GenBank/DDBJ whole genome shotgun (WGS) entry which is preliminary data.</text>
</comment>
<keyword evidence="3" id="KW-1185">Reference proteome</keyword>
<dbReference type="PANTHER" id="PTHR44917:SF1">
    <property type="entry name" value="PROTEIN HIGH CHLOROPHYLL FLUORESCENT 107"/>
    <property type="match status" value="1"/>
</dbReference>
<feature type="non-terminal residue" evidence="2">
    <location>
        <position position="317"/>
    </location>
</feature>
<evidence type="ECO:0000313" key="3">
    <source>
        <dbReference type="Proteomes" id="UP000015453"/>
    </source>
</evidence>
<dbReference type="PANTHER" id="PTHR44917">
    <property type="entry name" value="PROTEIN HIGH CHLOROPHYLL FLUORESCENT 107"/>
    <property type="match status" value="1"/>
</dbReference>
<evidence type="ECO:0000256" key="1">
    <source>
        <dbReference type="SAM" id="MobiDB-lite"/>
    </source>
</evidence>
<feature type="non-terminal residue" evidence="2">
    <location>
        <position position="1"/>
    </location>
</feature>
<dbReference type="EMBL" id="AUSU01007346">
    <property type="protein sequence ID" value="EPS60719.1"/>
    <property type="molecule type" value="Genomic_DNA"/>
</dbReference>
<accession>S8C1Y9</accession>
<dbReference type="InterPro" id="IPR003107">
    <property type="entry name" value="HAT"/>
</dbReference>
<dbReference type="InterPro" id="IPR011990">
    <property type="entry name" value="TPR-like_helical_dom_sf"/>
</dbReference>
<dbReference type="SUPFAM" id="SSF48452">
    <property type="entry name" value="TPR-like"/>
    <property type="match status" value="1"/>
</dbReference>
<dbReference type="InterPro" id="IPR044624">
    <property type="entry name" value="Mbb1-like"/>
</dbReference>
<protein>
    <submittedName>
        <fullName evidence="2">Protein high chlorophyll fluorescent 107</fullName>
    </submittedName>
</protein>
<sequence length="317" mass="35916">SSTSNIALFSSSQSPDSLNFHIHAFRAQHSSSFNRIPSPVNSHETSSSPSPVLQDNPDVVSPSTEEGIEGSFDEEISKAKKSLEDLLVIRRPVMEIPDGEPEEIAISSALDEGLSRFARNMPIFEPERMESSSEERPLPVNLDLALYKAKILTRNRKYEEAEILLRKCISNWPEDGRPYVALGKALSRQSKWIEARSVYEKGCQATQGENSYIWQCWAVLENRMGNVRRSRELFDAATVADRKHIAAWHGWAVLEMKEGNAKKARYLLGRALKHCGGNEYVYQTLALLEVKARRFVEARHFFRQATRCNSRSCASWL</sequence>